<dbReference type="SUPFAM" id="SSF51338">
    <property type="entry name" value="Composite domain of metallo-dependent hydrolases"/>
    <property type="match status" value="1"/>
</dbReference>
<evidence type="ECO:0000256" key="1">
    <source>
        <dbReference type="ARBA" id="ARBA00009820"/>
    </source>
</evidence>
<evidence type="ECO:0000313" key="5">
    <source>
        <dbReference type="Proteomes" id="UP000215005"/>
    </source>
</evidence>
<dbReference type="Gene3D" id="1.20.58.520">
    <property type="entry name" value="Amidohydrolase"/>
    <property type="match status" value="1"/>
</dbReference>
<dbReference type="PANTHER" id="PTHR36842">
    <property type="entry name" value="PROTEIN TOLB HOMOLOG"/>
    <property type="match status" value="1"/>
</dbReference>
<dbReference type="Gene3D" id="2.30.40.10">
    <property type="entry name" value="Urease, subunit C, domain 1"/>
    <property type="match status" value="1"/>
</dbReference>
<dbReference type="Gene3D" id="2.120.10.30">
    <property type="entry name" value="TolB, C-terminal domain"/>
    <property type="match status" value="2"/>
</dbReference>
<dbReference type="Gene3D" id="2.140.10.30">
    <property type="entry name" value="Dipeptidylpeptidase IV, N-terminal domain"/>
    <property type="match status" value="1"/>
</dbReference>
<accession>A0A223SAZ2</accession>
<evidence type="ECO:0000259" key="3">
    <source>
        <dbReference type="Pfam" id="PF01979"/>
    </source>
</evidence>
<dbReference type="GO" id="GO:0016810">
    <property type="term" value="F:hydrolase activity, acting on carbon-nitrogen (but not peptide) bonds"/>
    <property type="evidence" value="ECO:0007669"/>
    <property type="project" value="InterPro"/>
</dbReference>
<gene>
    <name evidence="4" type="ORF">CDO52_22485</name>
</gene>
<dbReference type="EMBL" id="CP022753">
    <property type="protein sequence ID" value="ASU85189.1"/>
    <property type="molecule type" value="Genomic_DNA"/>
</dbReference>
<feature type="domain" description="Amidohydrolase-related" evidence="3">
    <location>
        <begin position="678"/>
        <end position="1016"/>
    </location>
</feature>
<dbReference type="InterPro" id="IPR006311">
    <property type="entry name" value="TAT_signal"/>
</dbReference>
<dbReference type="OrthoDB" id="9808778at2"/>
<dbReference type="Pfam" id="PF01979">
    <property type="entry name" value="Amidohydro_1"/>
    <property type="match status" value="1"/>
</dbReference>
<organism evidence="4 5">
    <name type="scientific">Nocardiopsis gilva YIM 90087</name>
    <dbReference type="NCBI Taxonomy" id="1235441"/>
    <lineage>
        <taxon>Bacteria</taxon>
        <taxon>Bacillati</taxon>
        <taxon>Actinomycetota</taxon>
        <taxon>Actinomycetes</taxon>
        <taxon>Streptosporangiales</taxon>
        <taxon>Nocardiopsidaceae</taxon>
        <taxon>Nocardiopsis</taxon>
    </lineage>
</organism>
<feature type="compositionally biased region" description="Basic and acidic residues" evidence="2">
    <location>
        <begin position="325"/>
        <end position="344"/>
    </location>
</feature>
<feature type="region of interest" description="Disordered" evidence="2">
    <location>
        <begin position="1"/>
        <end position="23"/>
    </location>
</feature>
<dbReference type="Gene3D" id="3.40.50.10910">
    <property type="entry name" value="Amidohydrolase"/>
    <property type="match status" value="1"/>
</dbReference>
<dbReference type="SUPFAM" id="SSF69304">
    <property type="entry name" value="Tricorn protease N-terminal domain"/>
    <property type="match status" value="2"/>
</dbReference>
<dbReference type="InterPro" id="IPR032466">
    <property type="entry name" value="Metal_Hydrolase"/>
</dbReference>
<proteinExistence type="inferred from homology"/>
<evidence type="ECO:0000256" key="2">
    <source>
        <dbReference type="SAM" id="MobiDB-lite"/>
    </source>
</evidence>
<comment type="similarity">
    <text evidence="1">Belongs to the TolB family.</text>
</comment>
<sequence length="1078" mass="116766">MSRFPSSPLTPDSPTPLPDHAATPSLDRRELFAATGRVALAGGTVWLLGPSLATTPEARADPGGDGPGVTVTEGTNISATASPDGKWIVFDLYTSIWVAPAGGGAARRLTGPLVDATRPHFAPDSASIAFQAYAEGNFHIHVIDMAGGEPRRLTDGPHDHREPRFSPDGRTIALASDRGNGYGIWLYDLESEKLSALTDSDVDEAEPSWSADGERVVYVQGRESVHETTLEGKTRELVPAASDTTVYAPALAEDGTTLAYVAAHADSVHLVVGETKVSGTEDVFLGAVSWLAADRVLYTADGRVRSRDLSTGEVADIDFRAGVSYKDHQTRGPRRDPDDRDRHPVRGIAGPVLSPDGEQVAFRALGALWVMPIGGRPRAIVEDGSFSSDPDWHPDGRSLVYSSDREGTPALWRHNLDDGTDERLTRLDGAQLTPRWAPDGERIAYQDEDSATWVFDVSDGSTQQVLPKLFMPGRPTWSPDGATLALAAVRPRSNRFREGTSQILTVDLATGRTRYTKPAPYRSLSTRGDDGPVWSPDGTRMAFVMESVLWVVDVAADGTFQGEARQLTTEVTDAPSWSGDSRTLLYLNNGRLRRIPAEGGRPRTVPLRLSWKRSRPSGRTIIRAGALWDGTSGKLRRDVDIIIDDNRIAEVRPRAGAKEQQAEESAKNTTVVDATSHTVMPGLIDAHVHWHLRGRAWGSRTGPLFLAYGITSTRSPGDPVYQMLETREALDSGKQLGPRYFATGEAIDGSRIYYNFMRPTLDGEQLDLELDRAFALDYDMVKTYVRLPVTMQRAAIKKAHAEDIPLSSHYLYPAVELGMDGMEHTGATNRLGYSHTVSKLGRSYGDATTLFAASRMPITPTLFTSGALYGDDSSLIEDERTRKLFPAWEYEALVGKADLMGSDAPFARLAREALKGNVAMLLEIHRGGGTLLGGTDAPLDNVAVSLHQNMRAMVRHGFTPYEALTVTTRTAAEWLGLGDDLGTVEEGKLADLAIVDGDPLTDIADAAAVRWVVRNGEVHSVDDLVASVASRSEPAETTKRSGPVGPAAATTKRPPLASVTSPAEWWHGESERTSPHCC</sequence>
<keyword evidence="4" id="KW-0378">Hydrolase</keyword>
<dbReference type="Proteomes" id="UP000215005">
    <property type="component" value="Chromosome"/>
</dbReference>
<dbReference type="InterPro" id="IPR011659">
    <property type="entry name" value="WD40"/>
</dbReference>
<dbReference type="PROSITE" id="PS51318">
    <property type="entry name" value="TAT"/>
    <property type="match status" value="1"/>
</dbReference>
<feature type="region of interest" description="Disordered" evidence="2">
    <location>
        <begin position="325"/>
        <end position="353"/>
    </location>
</feature>
<name>A0A223SAZ2_9ACTN</name>
<dbReference type="SUPFAM" id="SSF51556">
    <property type="entry name" value="Metallo-dependent hydrolases"/>
    <property type="match status" value="1"/>
</dbReference>
<dbReference type="InterPro" id="IPR011059">
    <property type="entry name" value="Metal-dep_hydrolase_composite"/>
</dbReference>
<protein>
    <submittedName>
        <fullName evidence="4">Amidohydrolase</fullName>
    </submittedName>
</protein>
<feature type="compositionally biased region" description="Low complexity" evidence="2">
    <location>
        <begin position="1"/>
        <end position="10"/>
    </location>
</feature>
<reference evidence="4 5" key="1">
    <citation type="submission" date="2017-08" db="EMBL/GenBank/DDBJ databases">
        <title>The complete genome sequence of Nocardiopsis gilva YIM 90087.</title>
        <authorList>
            <person name="Yin M."/>
            <person name="Tang S."/>
        </authorList>
    </citation>
    <scope>NUCLEOTIDE SEQUENCE [LARGE SCALE GENOMIC DNA]</scope>
    <source>
        <strain evidence="4 5">YIM 90087</strain>
    </source>
</reference>
<feature type="compositionally biased region" description="Basic and acidic residues" evidence="2">
    <location>
        <begin position="1066"/>
        <end position="1078"/>
    </location>
</feature>
<dbReference type="PANTHER" id="PTHR36842:SF1">
    <property type="entry name" value="PROTEIN TOLB"/>
    <property type="match status" value="1"/>
</dbReference>
<dbReference type="Pfam" id="PF07676">
    <property type="entry name" value="PD40"/>
    <property type="match status" value="5"/>
</dbReference>
<feature type="region of interest" description="Disordered" evidence="2">
    <location>
        <begin position="1029"/>
        <end position="1078"/>
    </location>
</feature>
<dbReference type="Gene3D" id="3.30.110.90">
    <property type="entry name" value="Amidohydrolase"/>
    <property type="match status" value="1"/>
</dbReference>
<evidence type="ECO:0000313" key="4">
    <source>
        <dbReference type="EMBL" id="ASU85189.1"/>
    </source>
</evidence>
<dbReference type="RefSeq" id="WP_017621036.1">
    <property type="nucleotide sequence ID" value="NZ_ANBG01000375.1"/>
</dbReference>
<dbReference type="KEGG" id="ngv:CDO52_22485"/>
<keyword evidence="5" id="KW-1185">Reference proteome</keyword>
<dbReference type="InterPro" id="IPR011042">
    <property type="entry name" value="6-blade_b-propeller_TolB-like"/>
</dbReference>
<feature type="region of interest" description="Disordered" evidence="2">
    <location>
        <begin position="56"/>
        <end position="77"/>
    </location>
</feature>
<dbReference type="AlphaFoldDB" id="A0A223SAZ2"/>
<dbReference type="InterPro" id="IPR006680">
    <property type="entry name" value="Amidohydro-rel"/>
</dbReference>